<dbReference type="Pfam" id="PF03372">
    <property type="entry name" value="Exo_endo_phos"/>
    <property type="match status" value="1"/>
</dbReference>
<comment type="subcellular location">
    <subcellularLocation>
        <location evidence="1">Nucleus</location>
    </subcellularLocation>
</comment>
<dbReference type="GO" id="GO:0008270">
    <property type="term" value="F:zinc ion binding"/>
    <property type="evidence" value="ECO:0007669"/>
    <property type="project" value="UniProtKB-KW"/>
</dbReference>
<evidence type="ECO:0000256" key="1">
    <source>
        <dbReference type="ARBA" id="ARBA00004123"/>
    </source>
</evidence>
<feature type="domain" description="CRC" evidence="8">
    <location>
        <begin position="564"/>
        <end position="706"/>
    </location>
</feature>
<keyword evidence="3" id="KW-0479">Metal-binding</keyword>
<evidence type="ECO:0000313" key="10">
    <source>
        <dbReference type="RefSeq" id="XP_034232525.1"/>
    </source>
</evidence>
<keyword evidence="6" id="KW-0539">Nucleus</keyword>
<dbReference type="GeneID" id="117640274"/>
<dbReference type="KEGG" id="tpal:117640274"/>
<dbReference type="InterPro" id="IPR036691">
    <property type="entry name" value="Endo/exonu/phosph_ase_sf"/>
</dbReference>
<dbReference type="InterPro" id="IPR033467">
    <property type="entry name" value="Tesmin/TSO1-like_CXC"/>
</dbReference>
<evidence type="ECO:0000256" key="2">
    <source>
        <dbReference type="ARBA" id="ARBA00007267"/>
    </source>
</evidence>
<name>A0A6P8Y7D8_THRPL</name>
<dbReference type="PROSITE" id="PS51634">
    <property type="entry name" value="CRC"/>
    <property type="match status" value="1"/>
</dbReference>
<dbReference type="Proteomes" id="UP000515158">
    <property type="component" value="Unplaced"/>
</dbReference>
<dbReference type="Gene3D" id="3.60.10.10">
    <property type="entry name" value="Endonuclease/exonuclease/phosphatase"/>
    <property type="match status" value="1"/>
</dbReference>
<evidence type="ECO:0000259" key="8">
    <source>
        <dbReference type="PROSITE" id="PS51634"/>
    </source>
</evidence>
<accession>A0A6P8Y7D8</accession>
<proteinExistence type="inferred from homology"/>
<dbReference type="RefSeq" id="XP_034232525.1">
    <property type="nucleotide sequence ID" value="XM_034376634.1"/>
</dbReference>
<keyword evidence="5" id="KW-0862">Zinc</keyword>
<dbReference type="InterPro" id="IPR028307">
    <property type="entry name" value="Lin-54_fam"/>
</dbReference>
<evidence type="ECO:0000256" key="6">
    <source>
        <dbReference type="ARBA" id="ARBA00023242"/>
    </source>
</evidence>
<evidence type="ECO:0000256" key="3">
    <source>
        <dbReference type="ARBA" id="ARBA00022723"/>
    </source>
</evidence>
<gene>
    <name evidence="10" type="primary">LOC117640274</name>
</gene>
<feature type="region of interest" description="Disordered" evidence="7">
    <location>
        <begin position="407"/>
        <end position="430"/>
    </location>
</feature>
<reference evidence="10" key="1">
    <citation type="submission" date="2025-08" db="UniProtKB">
        <authorList>
            <consortium name="RefSeq"/>
        </authorList>
    </citation>
    <scope>IDENTIFICATION</scope>
    <source>
        <tissue evidence="10">Total insect</tissue>
    </source>
</reference>
<dbReference type="InParanoid" id="A0A6P8Y7D8"/>
<dbReference type="InterPro" id="IPR005172">
    <property type="entry name" value="CRC"/>
</dbReference>
<evidence type="ECO:0000256" key="5">
    <source>
        <dbReference type="ARBA" id="ARBA00022833"/>
    </source>
</evidence>
<dbReference type="InterPro" id="IPR005135">
    <property type="entry name" value="Endo/exonuclease/phosphatase"/>
</dbReference>
<dbReference type="PANTHER" id="PTHR12446">
    <property type="entry name" value="TESMIN/TSO1-RELATED"/>
    <property type="match status" value="1"/>
</dbReference>
<evidence type="ECO:0000256" key="4">
    <source>
        <dbReference type="ARBA" id="ARBA00022771"/>
    </source>
</evidence>
<dbReference type="AlphaFoldDB" id="A0A6P8Y7D8"/>
<organism evidence="10">
    <name type="scientific">Thrips palmi</name>
    <name type="common">Melon thrips</name>
    <dbReference type="NCBI Taxonomy" id="161013"/>
    <lineage>
        <taxon>Eukaryota</taxon>
        <taxon>Metazoa</taxon>
        <taxon>Ecdysozoa</taxon>
        <taxon>Arthropoda</taxon>
        <taxon>Hexapoda</taxon>
        <taxon>Insecta</taxon>
        <taxon>Pterygota</taxon>
        <taxon>Neoptera</taxon>
        <taxon>Paraneoptera</taxon>
        <taxon>Thysanoptera</taxon>
        <taxon>Terebrantia</taxon>
        <taxon>Thripoidea</taxon>
        <taxon>Thripidae</taxon>
        <taxon>Thrips</taxon>
    </lineage>
</organism>
<evidence type="ECO:0000313" key="9">
    <source>
        <dbReference type="Proteomes" id="UP000515158"/>
    </source>
</evidence>
<sequence length="773" mass="84940">MATPKPADQGTGVETSHILNIVTINLNKMGAIKKKDDRQKSCGYLEEYLRKQRVDIALLQEVSEAWRRYDFREYNKATKSSMRENYLMTLTRRGILNVSKPRVLIDISQCYARVLATTVTFNDELFTVYNVHVMKADVGAQKLFDALSQKTKAGDKVIVGGDFNSVDREEDRFWPMGTTPKVTKGSDLLHDIYPRGSQSMFTFQNARLDRLYVSSCLVGRLASPQTLTDYTTTHKGVMFTIAQNPLPCGSCDAVINSGESVKRCIKCFKNCHVTCGKLSEIGIGRCKIVVYRCAVCEEPNKIKEHDTQTREALKKALQTTCPVCGNQVKENSAGQVKCSDSCKRSFHRICVKENEATDNQRSTWWCRRNDCVTILNIVELIDEQQAEPHKLSEGQASHQKTRQVQNIFEENDTPPVGDRSKTPVEATELPIERKFDSVADTISRKDSTTTPTSSIDTSYDSEVAFASSAQHAGKKLLNMQDSPSSYWETDVPYASAKLPPWSGGQCNCVKTSCSTMLCGCRKSGIGCSPLCHCRGVTCFNPDSKPTTEALRLFGSLPKIEPLPSLGQCRCVATSCSTMQCGCRKSGRSCSGSCHCRGVACYNPATAETFEETTSLEASRDRYTPFTTDIDHGAKKKLSDASDFYDSDEETDTPYASAKLPPPPWSGGQCNCVKTSCSTMHCGCRKSGIGCSPLCHCRGVTCRNPDTKPTPEALRLFGSLPKIEPLPSLGQCRCVATSCSTMQCGCRKSGRSCSGSCHCRGVACYNPATAGSRG</sequence>
<dbReference type="GO" id="GO:0003824">
    <property type="term" value="F:catalytic activity"/>
    <property type="evidence" value="ECO:0007669"/>
    <property type="project" value="InterPro"/>
</dbReference>
<feature type="compositionally biased region" description="Acidic residues" evidence="7">
    <location>
        <begin position="642"/>
        <end position="651"/>
    </location>
</feature>
<dbReference type="InterPro" id="IPR011011">
    <property type="entry name" value="Znf_FYVE_PHD"/>
</dbReference>
<evidence type="ECO:0000256" key="7">
    <source>
        <dbReference type="SAM" id="MobiDB-lite"/>
    </source>
</evidence>
<dbReference type="SMART" id="SM01114">
    <property type="entry name" value="CXC"/>
    <property type="match status" value="4"/>
</dbReference>
<dbReference type="SMART" id="SM00249">
    <property type="entry name" value="PHD"/>
    <property type="match status" value="2"/>
</dbReference>
<dbReference type="PANTHER" id="PTHR12446:SF34">
    <property type="entry name" value="PROTEIN LIN-54 HOMOLOG"/>
    <property type="match status" value="1"/>
</dbReference>
<comment type="similarity">
    <text evidence="2">Belongs to the lin-54 family.</text>
</comment>
<dbReference type="GO" id="GO:0005634">
    <property type="term" value="C:nucleus"/>
    <property type="evidence" value="ECO:0007669"/>
    <property type="project" value="UniProtKB-SubCell"/>
</dbReference>
<keyword evidence="9" id="KW-1185">Reference proteome</keyword>
<keyword evidence="4" id="KW-0863">Zinc-finger</keyword>
<dbReference type="SUPFAM" id="SSF56219">
    <property type="entry name" value="DNase I-like"/>
    <property type="match status" value="1"/>
</dbReference>
<dbReference type="GO" id="GO:0006355">
    <property type="term" value="P:regulation of DNA-templated transcription"/>
    <property type="evidence" value="ECO:0007669"/>
    <property type="project" value="TreeGrafter"/>
</dbReference>
<dbReference type="SUPFAM" id="SSF57903">
    <property type="entry name" value="FYVE/PHD zinc finger"/>
    <property type="match status" value="1"/>
</dbReference>
<protein>
    <submittedName>
        <fullName evidence="10">Uncharacterized protein LOC117640274</fullName>
    </submittedName>
</protein>
<feature type="region of interest" description="Disordered" evidence="7">
    <location>
        <begin position="640"/>
        <end position="659"/>
    </location>
</feature>
<dbReference type="InterPro" id="IPR001965">
    <property type="entry name" value="Znf_PHD"/>
</dbReference>